<dbReference type="SFLD" id="SFLDS00003">
    <property type="entry name" value="Haloacid_Dehalogenase"/>
    <property type="match status" value="1"/>
</dbReference>
<protein>
    <submittedName>
        <fullName evidence="1">YjjG family noncanonical pyrimidine nucleotidase</fullName>
    </submittedName>
</protein>
<dbReference type="InterPro" id="IPR052550">
    <property type="entry name" value="Pyrimidine_5'-ntase_YjjG"/>
</dbReference>
<evidence type="ECO:0000313" key="2">
    <source>
        <dbReference type="Proteomes" id="UP001205603"/>
    </source>
</evidence>
<dbReference type="SFLD" id="SFLDG01135">
    <property type="entry name" value="C1.5.6:_HAD__Beta-PGM__Phospha"/>
    <property type="match status" value="1"/>
</dbReference>
<dbReference type="SFLD" id="SFLDG01129">
    <property type="entry name" value="C1.5:_HAD__Beta-PGM__Phosphata"/>
    <property type="match status" value="1"/>
</dbReference>
<dbReference type="PANTHER" id="PTHR47478:SF1">
    <property type="entry name" value="PYRIMIDINE 5'-NUCLEOTIDASE YJJG"/>
    <property type="match status" value="1"/>
</dbReference>
<dbReference type="NCBIfam" id="TIGR01549">
    <property type="entry name" value="HAD-SF-IA-v1"/>
    <property type="match status" value="1"/>
</dbReference>
<dbReference type="NCBIfam" id="TIGR02254">
    <property type="entry name" value="YjjG_YfnB"/>
    <property type="match status" value="1"/>
</dbReference>
<dbReference type="InterPro" id="IPR036412">
    <property type="entry name" value="HAD-like_sf"/>
</dbReference>
<reference evidence="1 2" key="1">
    <citation type="submission" date="2022-07" db="EMBL/GenBank/DDBJ databases">
        <title>Fecal culturing of patients with breast cancer.</title>
        <authorList>
            <person name="Teng N.M.Y."/>
            <person name="Kiu R."/>
            <person name="Evans R."/>
            <person name="Baker D.J."/>
            <person name="Zenner C."/>
            <person name="Robinson S.D."/>
            <person name="Hall L.J."/>
        </authorList>
    </citation>
    <scope>NUCLEOTIDE SEQUENCE [LARGE SCALE GENOMIC DNA]</scope>
    <source>
        <strain evidence="1 2">LH1063</strain>
    </source>
</reference>
<dbReference type="InterPro" id="IPR023214">
    <property type="entry name" value="HAD_sf"/>
</dbReference>
<organism evidence="1 2">
    <name type="scientific">Coprobacter tertius</name>
    <dbReference type="NCBI Taxonomy" id="2944915"/>
    <lineage>
        <taxon>Bacteria</taxon>
        <taxon>Pseudomonadati</taxon>
        <taxon>Bacteroidota</taxon>
        <taxon>Bacteroidia</taxon>
        <taxon>Bacteroidales</taxon>
        <taxon>Barnesiellaceae</taxon>
        <taxon>Coprobacter</taxon>
    </lineage>
</organism>
<dbReference type="Gene3D" id="1.10.150.240">
    <property type="entry name" value="Putative phosphatase, domain 2"/>
    <property type="match status" value="1"/>
</dbReference>
<dbReference type="InterPro" id="IPR006439">
    <property type="entry name" value="HAD-SF_hydro_IA"/>
</dbReference>
<dbReference type="PANTHER" id="PTHR47478">
    <property type="match status" value="1"/>
</dbReference>
<dbReference type="Gene3D" id="3.40.50.1000">
    <property type="entry name" value="HAD superfamily/HAD-like"/>
    <property type="match status" value="1"/>
</dbReference>
<dbReference type="EMBL" id="JANDHW010000003">
    <property type="protein sequence ID" value="MCP9611165.1"/>
    <property type="molecule type" value="Genomic_DNA"/>
</dbReference>
<accession>A0ABT1MEV9</accession>
<dbReference type="RefSeq" id="WP_255025855.1">
    <property type="nucleotide sequence ID" value="NZ_JANDHW010000003.1"/>
</dbReference>
<sequence length="231" mass="26933">MSEYKTVFLDLDDTVWDFTTNSKIALEEIYRCYSLDRFYPTFDLYYKTYSEKNTELWNLYHHGRMTKEILVTERFRYPLQLVGVDDTELAKRLDKDYLSVLSRLPNLVMGARELLDYLVSKYTLGIISNGFNETQYRKIDASGIGHYFSEIVLSDEIGINKPHPDIFKEALHRMSIEAADAIMIGDNYDADIRGAMHCGIDQIYFNPLSKPIEEEKPTYEVTSLLEVMKIL</sequence>
<dbReference type="SUPFAM" id="SSF56784">
    <property type="entry name" value="HAD-like"/>
    <property type="match status" value="1"/>
</dbReference>
<gene>
    <name evidence="1" type="ORF">NMU02_03550</name>
</gene>
<dbReference type="InterPro" id="IPR023198">
    <property type="entry name" value="PGP-like_dom2"/>
</dbReference>
<comment type="caution">
    <text evidence="1">The sequence shown here is derived from an EMBL/GenBank/DDBJ whole genome shotgun (WGS) entry which is preliminary data.</text>
</comment>
<dbReference type="Pfam" id="PF00702">
    <property type="entry name" value="Hydrolase"/>
    <property type="match status" value="1"/>
</dbReference>
<dbReference type="Proteomes" id="UP001205603">
    <property type="component" value="Unassembled WGS sequence"/>
</dbReference>
<proteinExistence type="predicted"/>
<keyword evidence="2" id="KW-1185">Reference proteome</keyword>
<name>A0ABT1MEV9_9BACT</name>
<dbReference type="InterPro" id="IPR011951">
    <property type="entry name" value="HAD-SF_hydro_IA_YjjG/PynA"/>
</dbReference>
<evidence type="ECO:0000313" key="1">
    <source>
        <dbReference type="EMBL" id="MCP9611165.1"/>
    </source>
</evidence>